<accession>A0A8H7F4X4</accession>
<dbReference type="AlphaFoldDB" id="A0A8H7F4X4"/>
<keyword evidence="3 5" id="KW-1133">Transmembrane helix</keyword>
<name>A0A8H7F4X4_AGABI</name>
<feature type="transmembrane region" description="Helical" evidence="5">
    <location>
        <begin position="400"/>
        <end position="423"/>
    </location>
</feature>
<dbReference type="InterPro" id="IPR036259">
    <property type="entry name" value="MFS_trans_sf"/>
</dbReference>
<keyword evidence="2 5" id="KW-0812">Transmembrane</keyword>
<evidence type="ECO:0000256" key="1">
    <source>
        <dbReference type="ARBA" id="ARBA00004141"/>
    </source>
</evidence>
<dbReference type="EMBL" id="JABXXO010000006">
    <property type="protein sequence ID" value="KAF7776860.1"/>
    <property type="molecule type" value="Genomic_DNA"/>
</dbReference>
<feature type="transmembrane region" description="Helical" evidence="5">
    <location>
        <begin position="243"/>
        <end position="264"/>
    </location>
</feature>
<dbReference type="GO" id="GO:0005886">
    <property type="term" value="C:plasma membrane"/>
    <property type="evidence" value="ECO:0007669"/>
    <property type="project" value="TreeGrafter"/>
</dbReference>
<evidence type="ECO:0000256" key="3">
    <source>
        <dbReference type="ARBA" id="ARBA00022989"/>
    </source>
</evidence>
<feature type="transmembrane region" description="Helical" evidence="5">
    <location>
        <begin position="147"/>
        <end position="167"/>
    </location>
</feature>
<feature type="transmembrane region" description="Helical" evidence="5">
    <location>
        <begin position="276"/>
        <end position="298"/>
    </location>
</feature>
<feature type="transmembrane region" description="Helical" evidence="5">
    <location>
        <begin position="511"/>
        <end position="532"/>
    </location>
</feature>
<dbReference type="GO" id="GO:0022857">
    <property type="term" value="F:transmembrane transporter activity"/>
    <property type="evidence" value="ECO:0007669"/>
    <property type="project" value="InterPro"/>
</dbReference>
<dbReference type="Gene3D" id="1.20.1250.20">
    <property type="entry name" value="MFS general substrate transporter like domains"/>
    <property type="match status" value="1"/>
</dbReference>
<dbReference type="PANTHER" id="PTHR23502">
    <property type="entry name" value="MAJOR FACILITATOR SUPERFAMILY"/>
    <property type="match status" value="1"/>
</dbReference>
<evidence type="ECO:0000259" key="6">
    <source>
        <dbReference type="PROSITE" id="PS50850"/>
    </source>
</evidence>
<sequence length="579" mass="62918">MPPPKYQYPTVFAVAISLRSALGIPTSGRCRTEFETAAWRVPSPDVPCFTHTNTLKIRSDTSSLCTKTSGASVHDGRRCSAAYNVTLETQFSKPIRSAAYLLGLDLSSPTSASLRSCDRVKHKYLFVPLIREHDLIFERFSPEKRKMLVAIVSWCGLIAFFSAGSFIPCIPQIAQELNSTGEVISYAVSICVFAGAIGGLIGSKYAKFYGRRPCYIYHLPIMILGSLGTALSRTVPHLMAWRFVQAMGASPGISVGAGVIGDIYKLEERGTPYGSYFGIGLLGFALSPTISGITAHYWSWRAVHYSLAASGFGALVCIFFFFPETSHPNSRGIDEYRKAGKALPKWRPVILNPLSQLLMLRSPILLFMSLFTFLALFTDFALTVPLAYTIGKRYNIENEALVGLLILPLGVGNAVGAPMSGWISDQIVIYYKAKRGYWCPEDRLRACLYSAYLPITVLASALVTKYVDGTPGLALNMVLFFMNGIGCDVALTPCGAYVVDVLHSNSAEVTAAVNASRSIILAISTAALLPMINNYGHLFTNASIALVAACGFILPVIVIVHGEALRAWIDIGYSTTDHT</sequence>
<dbReference type="SUPFAM" id="SSF103473">
    <property type="entry name" value="MFS general substrate transporter"/>
    <property type="match status" value="1"/>
</dbReference>
<feature type="transmembrane region" description="Helical" evidence="5">
    <location>
        <begin position="214"/>
        <end position="231"/>
    </location>
</feature>
<dbReference type="PANTHER" id="PTHR23502:SF64">
    <property type="entry name" value="TRANSPORTER, PUTATIVE (AFU_ORTHOLOGUE AFUA_3G11760)-RELATED"/>
    <property type="match status" value="1"/>
</dbReference>
<evidence type="ECO:0000256" key="5">
    <source>
        <dbReference type="SAM" id="Phobius"/>
    </source>
</evidence>
<evidence type="ECO:0000256" key="2">
    <source>
        <dbReference type="ARBA" id="ARBA00022692"/>
    </source>
</evidence>
<proteinExistence type="predicted"/>
<organism evidence="7 8">
    <name type="scientific">Agaricus bisporus var. burnettii</name>
    <dbReference type="NCBI Taxonomy" id="192524"/>
    <lineage>
        <taxon>Eukaryota</taxon>
        <taxon>Fungi</taxon>
        <taxon>Dikarya</taxon>
        <taxon>Basidiomycota</taxon>
        <taxon>Agaricomycotina</taxon>
        <taxon>Agaricomycetes</taxon>
        <taxon>Agaricomycetidae</taxon>
        <taxon>Agaricales</taxon>
        <taxon>Agaricineae</taxon>
        <taxon>Agaricaceae</taxon>
        <taxon>Agaricus</taxon>
    </lineage>
</organism>
<feature type="transmembrane region" description="Helical" evidence="5">
    <location>
        <begin position="183"/>
        <end position="202"/>
    </location>
</feature>
<feature type="transmembrane region" description="Helical" evidence="5">
    <location>
        <begin position="444"/>
        <end position="467"/>
    </location>
</feature>
<dbReference type="InterPro" id="IPR020846">
    <property type="entry name" value="MFS_dom"/>
</dbReference>
<evidence type="ECO:0000256" key="4">
    <source>
        <dbReference type="ARBA" id="ARBA00023136"/>
    </source>
</evidence>
<keyword evidence="4 5" id="KW-0472">Membrane</keyword>
<feature type="transmembrane region" description="Helical" evidence="5">
    <location>
        <begin position="473"/>
        <end position="499"/>
    </location>
</feature>
<dbReference type="Pfam" id="PF07690">
    <property type="entry name" value="MFS_1"/>
    <property type="match status" value="1"/>
</dbReference>
<gene>
    <name evidence="7" type="ORF">Agabi119p4_5253</name>
</gene>
<comment type="subcellular location">
    <subcellularLocation>
        <location evidence="1">Membrane</location>
        <topology evidence="1">Multi-pass membrane protein</topology>
    </subcellularLocation>
</comment>
<dbReference type="Proteomes" id="UP000629468">
    <property type="component" value="Unassembled WGS sequence"/>
</dbReference>
<evidence type="ECO:0000313" key="7">
    <source>
        <dbReference type="EMBL" id="KAF7776860.1"/>
    </source>
</evidence>
<protein>
    <recommendedName>
        <fullName evidence="6">Major facilitator superfamily (MFS) profile domain-containing protein</fullName>
    </recommendedName>
</protein>
<feature type="domain" description="Major facilitator superfamily (MFS) profile" evidence="6">
    <location>
        <begin position="148"/>
        <end position="566"/>
    </location>
</feature>
<feature type="transmembrane region" description="Helical" evidence="5">
    <location>
        <begin position="304"/>
        <end position="322"/>
    </location>
</feature>
<dbReference type="PROSITE" id="PS50850">
    <property type="entry name" value="MFS"/>
    <property type="match status" value="1"/>
</dbReference>
<reference evidence="7 8" key="1">
    <citation type="journal article" name="Sci. Rep.">
        <title>Telomere-to-telomere assembled and centromere annotated genomes of the two main subspecies of the button mushroom Agaricus bisporus reveal especially polymorphic chromosome ends.</title>
        <authorList>
            <person name="Sonnenberg A.S.M."/>
            <person name="Sedaghat-Telgerd N."/>
            <person name="Lavrijssen B."/>
            <person name="Ohm R.A."/>
            <person name="Hendrickx P.M."/>
            <person name="Scholtmeijer K."/>
            <person name="Baars J.J.P."/>
            <person name="van Peer A."/>
        </authorList>
    </citation>
    <scope>NUCLEOTIDE SEQUENCE [LARGE SCALE GENOMIC DNA]</scope>
    <source>
        <strain evidence="7 8">H119_p4</strain>
    </source>
</reference>
<comment type="caution">
    <text evidence="7">The sequence shown here is derived from an EMBL/GenBank/DDBJ whole genome shotgun (WGS) entry which is preliminary data.</text>
</comment>
<evidence type="ECO:0000313" key="8">
    <source>
        <dbReference type="Proteomes" id="UP000629468"/>
    </source>
</evidence>
<feature type="transmembrane region" description="Helical" evidence="5">
    <location>
        <begin position="364"/>
        <end position="388"/>
    </location>
</feature>
<dbReference type="InterPro" id="IPR011701">
    <property type="entry name" value="MFS"/>
</dbReference>
<feature type="transmembrane region" description="Helical" evidence="5">
    <location>
        <begin position="538"/>
        <end position="560"/>
    </location>
</feature>